<evidence type="ECO:0000313" key="2">
    <source>
        <dbReference type="EMBL" id="PRP72831.1"/>
    </source>
</evidence>
<sequence length="84" mass="9145">MKNLFKAYGSLSEPDTNTCPVHPTHEGQINCNKCGRNFCHECAGGSFTCSECNEMKAIWTLLLYIIIALLALGILAGLVILATR</sequence>
<reference evidence="2 3" key="1">
    <citation type="journal article" date="2018" name="Genome Biol. Evol.">
        <title>Multiple Roots of Fruiting Body Formation in Amoebozoa.</title>
        <authorList>
            <person name="Hillmann F."/>
            <person name="Forbes G."/>
            <person name="Novohradska S."/>
            <person name="Ferling I."/>
            <person name="Riege K."/>
            <person name="Groth M."/>
            <person name="Westermann M."/>
            <person name="Marz M."/>
            <person name="Spaller T."/>
            <person name="Winckler T."/>
            <person name="Schaap P."/>
            <person name="Glockner G."/>
        </authorList>
    </citation>
    <scope>NUCLEOTIDE SEQUENCE [LARGE SCALE GENOMIC DNA]</scope>
    <source>
        <strain evidence="2 3">Jena</strain>
    </source>
</reference>
<proteinExistence type="predicted"/>
<dbReference type="InParanoid" id="A0A2P6MMB2"/>
<accession>A0A2P6MMB2</accession>
<keyword evidence="1" id="KW-0472">Membrane</keyword>
<organism evidence="2 3">
    <name type="scientific">Planoprotostelium fungivorum</name>
    <dbReference type="NCBI Taxonomy" id="1890364"/>
    <lineage>
        <taxon>Eukaryota</taxon>
        <taxon>Amoebozoa</taxon>
        <taxon>Evosea</taxon>
        <taxon>Variosea</taxon>
        <taxon>Cavosteliida</taxon>
        <taxon>Cavosteliaceae</taxon>
        <taxon>Planoprotostelium</taxon>
    </lineage>
</organism>
<protein>
    <recommendedName>
        <fullName evidence="4">B box-type domain-containing protein</fullName>
    </recommendedName>
</protein>
<feature type="transmembrane region" description="Helical" evidence="1">
    <location>
        <begin position="61"/>
        <end position="82"/>
    </location>
</feature>
<comment type="caution">
    <text evidence="2">The sequence shown here is derived from an EMBL/GenBank/DDBJ whole genome shotgun (WGS) entry which is preliminary data.</text>
</comment>
<keyword evidence="1" id="KW-1133">Transmembrane helix</keyword>
<keyword evidence="1" id="KW-0812">Transmembrane</keyword>
<keyword evidence="3" id="KW-1185">Reference proteome</keyword>
<evidence type="ECO:0000313" key="3">
    <source>
        <dbReference type="Proteomes" id="UP000241769"/>
    </source>
</evidence>
<dbReference type="Proteomes" id="UP000241769">
    <property type="component" value="Unassembled WGS sequence"/>
</dbReference>
<dbReference type="EMBL" id="MDYQ01000801">
    <property type="protein sequence ID" value="PRP72831.1"/>
    <property type="molecule type" value="Genomic_DNA"/>
</dbReference>
<evidence type="ECO:0000256" key="1">
    <source>
        <dbReference type="SAM" id="Phobius"/>
    </source>
</evidence>
<dbReference type="AlphaFoldDB" id="A0A2P6MMB2"/>
<evidence type="ECO:0008006" key="4">
    <source>
        <dbReference type="Google" id="ProtNLM"/>
    </source>
</evidence>
<gene>
    <name evidence="2" type="ORF">PROFUN_15290</name>
</gene>
<name>A0A2P6MMB2_9EUKA</name>